<evidence type="ECO:0000256" key="1">
    <source>
        <dbReference type="SAM" id="MobiDB-lite"/>
    </source>
</evidence>
<dbReference type="Proteomes" id="UP000317835">
    <property type="component" value="Chromosome"/>
</dbReference>
<reference evidence="2 3" key="1">
    <citation type="submission" date="2019-02" db="EMBL/GenBank/DDBJ databases">
        <title>Deep-cultivation of Planctomycetes and their phenomic and genomic characterization uncovers novel biology.</title>
        <authorList>
            <person name="Wiegand S."/>
            <person name="Jogler M."/>
            <person name="Boedeker C."/>
            <person name="Pinto D."/>
            <person name="Vollmers J."/>
            <person name="Rivas-Marin E."/>
            <person name="Kohn T."/>
            <person name="Peeters S.H."/>
            <person name="Heuer A."/>
            <person name="Rast P."/>
            <person name="Oberbeckmann S."/>
            <person name="Bunk B."/>
            <person name="Jeske O."/>
            <person name="Meyerdierks A."/>
            <person name="Storesund J.E."/>
            <person name="Kallscheuer N."/>
            <person name="Luecker S."/>
            <person name="Lage O.M."/>
            <person name="Pohl T."/>
            <person name="Merkel B.J."/>
            <person name="Hornburger P."/>
            <person name="Mueller R.-W."/>
            <person name="Bruemmer F."/>
            <person name="Labrenz M."/>
            <person name="Spormann A.M."/>
            <person name="Op den Camp H."/>
            <person name="Overmann J."/>
            <person name="Amann R."/>
            <person name="Jetten M.S.M."/>
            <person name="Mascher T."/>
            <person name="Medema M.H."/>
            <person name="Devos D.P."/>
            <person name="Kaster A.-K."/>
            <person name="Ovreas L."/>
            <person name="Rohde M."/>
            <person name="Galperin M.Y."/>
            <person name="Jogler C."/>
        </authorList>
    </citation>
    <scope>NUCLEOTIDE SEQUENCE [LARGE SCALE GENOMIC DNA]</scope>
    <source>
        <strain evidence="2 3">ElP</strain>
    </source>
</reference>
<feature type="region of interest" description="Disordered" evidence="1">
    <location>
        <begin position="19"/>
        <end position="38"/>
    </location>
</feature>
<dbReference type="InterPro" id="IPR011486">
    <property type="entry name" value="BBP2"/>
</dbReference>
<evidence type="ECO:0000313" key="3">
    <source>
        <dbReference type="Proteomes" id="UP000317835"/>
    </source>
</evidence>
<accession>A0A518H0W4</accession>
<evidence type="ECO:0000313" key="2">
    <source>
        <dbReference type="EMBL" id="QDV34486.1"/>
    </source>
</evidence>
<dbReference type="RefSeq" id="WP_197446906.1">
    <property type="nucleotide sequence ID" value="NZ_CP036426.1"/>
</dbReference>
<gene>
    <name evidence="2" type="ORF">ElP_23750</name>
</gene>
<protein>
    <recommendedName>
        <fullName evidence="4">Porin</fullName>
    </recommendedName>
</protein>
<dbReference type="Pfam" id="PF07642">
    <property type="entry name" value="BBP2"/>
    <property type="match status" value="1"/>
</dbReference>
<organism evidence="2 3">
    <name type="scientific">Tautonia plasticadhaerens</name>
    <dbReference type="NCBI Taxonomy" id="2527974"/>
    <lineage>
        <taxon>Bacteria</taxon>
        <taxon>Pseudomonadati</taxon>
        <taxon>Planctomycetota</taxon>
        <taxon>Planctomycetia</taxon>
        <taxon>Isosphaerales</taxon>
        <taxon>Isosphaeraceae</taxon>
        <taxon>Tautonia</taxon>
    </lineage>
</organism>
<name>A0A518H0W4_9BACT</name>
<proteinExistence type="predicted"/>
<sequence length="467" mass="51823">MAAALAGLGVAGRVDAQVGPDGLPPLPPSAAPSPVAPLPMAEAPAPAVDPVQPYALPAAENVLAGEQPTLEAAAGEAAAEGEPRRYIMELFGAEDSKFQIYGWIQNSFTANPAFPSDGINFGVTPNYKSNDWMGNQYYTVFERPLDHDGEVNFGGRLDFLFGHDHSFNKMRGVFDGAFGATQFAGIDLAQFYAEMHLPVLTEGGLDLKFGRWYTLHGYEVVPAIGRPLLSVPYMFTFGQPFTHWGLMTTWNVSDNLVVYNGIPQGWDRFQNENAPWGYMGGFSYTGMEDKLNLTFVFSSNANVYPRFFNVAIGDTPTLGSNADYTDDSTNLWTTVLSYQWTDRLTQVMETDQGIEYGVPFDASPDDDVAFVRRGNGTWYSFGNWFLYELGDNLTGVWRSEIFWDTDGVRTGTADRYYEQTLGMIYKPCPNLWIRPETRWDWAQYGSPYNGGVSGSQFTYGLDVILLY</sequence>
<feature type="compositionally biased region" description="Pro residues" evidence="1">
    <location>
        <begin position="22"/>
        <end position="37"/>
    </location>
</feature>
<keyword evidence="3" id="KW-1185">Reference proteome</keyword>
<dbReference type="EMBL" id="CP036426">
    <property type="protein sequence ID" value="QDV34486.1"/>
    <property type="molecule type" value="Genomic_DNA"/>
</dbReference>
<dbReference type="AlphaFoldDB" id="A0A518H0W4"/>
<evidence type="ECO:0008006" key="4">
    <source>
        <dbReference type="Google" id="ProtNLM"/>
    </source>
</evidence>
<dbReference type="KEGG" id="tpla:ElP_23750"/>